<name>A0AA87ZGN4_FICCA</name>
<comment type="caution">
    <text evidence="1">The sequence shown here is derived from an EMBL/GenBank/DDBJ whole genome shotgun (WGS) entry which is preliminary data.</text>
</comment>
<evidence type="ECO:0000313" key="2">
    <source>
        <dbReference type="Proteomes" id="UP001187192"/>
    </source>
</evidence>
<keyword evidence="2" id="KW-1185">Reference proteome</keyword>
<protein>
    <submittedName>
        <fullName evidence="1">Uncharacterized protein</fullName>
    </submittedName>
</protein>
<sequence>MGAGNHGDRDGYRIGAFRGLGCSGRPGRVSYGITQQGQPLPGQVAAGGDVTCCRSGQAGPVADGTCARKGVADGAPLVRREARQPIRKSANGVWSALLRSNIRGVLGTRGGCDRASRLVVGCSALRLIVGCRRRIGNFRRLGKQPRVGL</sequence>
<evidence type="ECO:0000313" key="1">
    <source>
        <dbReference type="EMBL" id="GMN31440.1"/>
    </source>
</evidence>
<organism evidence="1 2">
    <name type="scientific">Ficus carica</name>
    <name type="common">Common fig</name>
    <dbReference type="NCBI Taxonomy" id="3494"/>
    <lineage>
        <taxon>Eukaryota</taxon>
        <taxon>Viridiplantae</taxon>
        <taxon>Streptophyta</taxon>
        <taxon>Embryophyta</taxon>
        <taxon>Tracheophyta</taxon>
        <taxon>Spermatophyta</taxon>
        <taxon>Magnoliopsida</taxon>
        <taxon>eudicotyledons</taxon>
        <taxon>Gunneridae</taxon>
        <taxon>Pentapetalae</taxon>
        <taxon>rosids</taxon>
        <taxon>fabids</taxon>
        <taxon>Rosales</taxon>
        <taxon>Moraceae</taxon>
        <taxon>Ficeae</taxon>
        <taxon>Ficus</taxon>
    </lineage>
</organism>
<proteinExistence type="predicted"/>
<reference evidence="1" key="1">
    <citation type="submission" date="2023-07" db="EMBL/GenBank/DDBJ databases">
        <title>draft genome sequence of fig (Ficus carica).</title>
        <authorList>
            <person name="Takahashi T."/>
            <person name="Nishimura K."/>
        </authorList>
    </citation>
    <scope>NUCLEOTIDE SEQUENCE</scope>
</reference>
<gene>
    <name evidence="1" type="ORF">TIFTF001_041592</name>
</gene>
<dbReference type="AlphaFoldDB" id="A0AA87ZGN4"/>
<dbReference type="EMBL" id="BTGU01001927">
    <property type="protein sequence ID" value="GMN31440.1"/>
    <property type="molecule type" value="Genomic_DNA"/>
</dbReference>
<accession>A0AA87ZGN4</accession>
<dbReference type="Proteomes" id="UP001187192">
    <property type="component" value="Unassembled WGS sequence"/>
</dbReference>